<dbReference type="EMBL" id="REGN01006122">
    <property type="protein sequence ID" value="RNA10750.1"/>
    <property type="molecule type" value="Genomic_DNA"/>
</dbReference>
<sequence length="178" mass="20804">MSQIHVNTRILKKRVCTIRSLDYSKISSNFLPNQYNNLIMHKTLNYQLTNYLYICLKLQNEKIYYKVVVYGIVSKDSFGQLSKRFCYCFLKQRIIWNNLKKMFFEIKYTISSYSELKKNLKGVVPVGSSERRSAFFSVSLLGIFFLSKTVLNFCCDSFGLLKSTLCIVSILVLRGKNF</sequence>
<name>A0A3M7QHB6_BRAPC</name>
<evidence type="ECO:0000313" key="2">
    <source>
        <dbReference type="Proteomes" id="UP000276133"/>
    </source>
</evidence>
<comment type="caution">
    <text evidence="1">The sequence shown here is derived from an EMBL/GenBank/DDBJ whole genome shotgun (WGS) entry which is preliminary data.</text>
</comment>
<proteinExistence type="predicted"/>
<accession>A0A3M7QHB6</accession>
<reference evidence="1 2" key="1">
    <citation type="journal article" date="2018" name="Sci. Rep.">
        <title>Genomic signatures of local adaptation to the degree of environmental predictability in rotifers.</title>
        <authorList>
            <person name="Franch-Gras L."/>
            <person name="Hahn C."/>
            <person name="Garcia-Roger E.M."/>
            <person name="Carmona M.J."/>
            <person name="Serra M."/>
            <person name="Gomez A."/>
        </authorList>
    </citation>
    <scope>NUCLEOTIDE SEQUENCE [LARGE SCALE GENOMIC DNA]</scope>
    <source>
        <strain evidence="1">HYR1</strain>
    </source>
</reference>
<organism evidence="1 2">
    <name type="scientific">Brachionus plicatilis</name>
    <name type="common">Marine rotifer</name>
    <name type="synonym">Brachionus muelleri</name>
    <dbReference type="NCBI Taxonomy" id="10195"/>
    <lineage>
        <taxon>Eukaryota</taxon>
        <taxon>Metazoa</taxon>
        <taxon>Spiralia</taxon>
        <taxon>Gnathifera</taxon>
        <taxon>Rotifera</taxon>
        <taxon>Eurotatoria</taxon>
        <taxon>Monogononta</taxon>
        <taxon>Pseudotrocha</taxon>
        <taxon>Ploima</taxon>
        <taxon>Brachionidae</taxon>
        <taxon>Brachionus</taxon>
    </lineage>
</organism>
<dbReference type="AlphaFoldDB" id="A0A3M7QHB6"/>
<dbReference type="Proteomes" id="UP000276133">
    <property type="component" value="Unassembled WGS sequence"/>
</dbReference>
<protein>
    <submittedName>
        <fullName evidence="1">Uncharacterized protein</fullName>
    </submittedName>
</protein>
<gene>
    <name evidence="1" type="ORF">BpHYR1_002711</name>
</gene>
<keyword evidence="2" id="KW-1185">Reference proteome</keyword>
<evidence type="ECO:0000313" key="1">
    <source>
        <dbReference type="EMBL" id="RNA10750.1"/>
    </source>
</evidence>